<name>A0A8S9U330_PHYIN</name>
<accession>A0A8S9U330</accession>
<dbReference type="PANTHER" id="PTHR45125:SF3">
    <property type="entry name" value="NO-APICAL-MERISTEM-ASSOCIATED CARBOXY-TERMINAL DOMAIN PROTEIN"/>
    <property type="match status" value="1"/>
</dbReference>
<gene>
    <name evidence="1" type="ORF">GN958_ATG17550</name>
</gene>
<proteinExistence type="predicted"/>
<organism evidence="1 2">
    <name type="scientific">Phytophthora infestans</name>
    <name type="common">Potato late blight agent</name>
    <name type="synonym">Botrytis infestans</name>
    <dbReference type="NCBI Taxonomy" id="4787"/>
    <lineage>
        <taxon>Eukaryota</taxon>
        <taxon>Sar</taxon>
        <taxon>Stramenopiles</taxon>
        <taxon>Oomycota</taxon>
        <taxon>Peronosporomycetes</taxon>
        <taxon>Peronosporales</taxon>
        <taxon>Peronosporaceae</taxon>
        <taxon>Phytophthora</taxon>
    </lineage>
</organism>
<dbReference type="PANTHER" id="PTHR45125">
    <property type="entry name" value="F21J9.4-RELATED"/>
    <property type="match status" value="1"/>
</dbReference>
<dbReference type="EMBL" id="JAACNO010002420">
    <property type="protein sequence ID" value="KAF4133264.1"/>
    <property type="molecule type" value="Genomic_DNA"/>
</dbReference>
<evidence type="ECO:0000313" key="2">
    <source>
        <dbReference type="Proteomes" id="UP000704712"/>
    </source>
</evidence>
<reference evidence="1" key="1">
    <citation type="submission" date="2020-03" db="EMBL/GenBank/DDBJ databases">
        <title>Hybrid Assembly of Korean Phytophthora infestans isolates.</title>
        <authorList>
            <person name="Prokchorchik M."/>
            <person name="Lee Y."/>
            <person name="Seo J."/>
            <person name="Cho J.-H."/>
            <person name="Park Y.-E."/>
            <person name="Jang D.-C."/>
            <person name="Im J.-S."/>
            <person name="Choi J.-G."/>
            <person name="Park H.-J."/>
            <person name="Lee G.-B."/>
            <person name="Lee Y.-G."/>
            <person name="Hong S.-Y."/>
            <person name="Cho K."/>
            <person name="Sohn K.H."/>
        </authorList>
    </citation>
    <scope>NUCLEOTIDE SEQUENCE</scope>
    <source>
        <strain evidence="1">KR_2_A2</strain>
    </source>
</reference>
<dbReference type="Proteomes" id="UP000704712">
    <property type="component" value="Unassembled WGS sequence"/>
</dbReference>
<dbReference type="AlphaFoldDB" id="A0A8S9U330"/>
<comment type="caution">
    <text evidence="1">The sequence shown here is derived from an EMBL/GenBank/DDBJ whole genome shotgun (WGS) entry which is preliminary data.</text>
</comment>
<evidence type="ECO:0000313" key="1">
    <source>
        <dbReference type="EMBL" id="KAF4133264.1"/>
    </source>
</evidence>
<sequence>MPKAKGWEREEEVHLCQAQVNVTEDQTVGTDQSMATFWERVHTTFVELEGGATSRNTNALQTHWSNLIRPDVTLCASLPAVLRTLGT</sequence>
<protein>
    <submittedName>
        <fullName evidence="1">Putative NAM-associated domain-containing protein</fullName>
    </submittedName>
</protein>